<evidence type="ECO:0000313" key="9">
    <source>
        <dbReference type="Proteomes" id="UP001141950"/>
    </source>
</evidence>
<dbReference type="PANTHER" id="PTHR43839:SF3">
    <property type="entry name" value="OLIGOPEPTIDE ABC TRANSPORTER, PERMEASE PROTEIN"/>
    <property type="match status" value="1"/>
</dbReference>
<dbReference type="EMBL" id="JANIPJ010000005">
    <property type="protein sequence ID" value="MCR2804085.1"/>
    <property type="molecule type" value="Genomic_DNA"/>
</dbReference>
<keyword evidence="3 6" id="KW-0812">Transmembrane</keyword>
<comment type="subcellular location">
    <subcellularLocation>
        <location evidence="6">Cell membrane</location>
        <topology evidence="6">Multi-pass membrane protein</topology>
    </subcellularLocation>
    <subcellularLocation>
        <location evidence="1">Membrane</location>
        <topology evidence="1">Multi-pass membrane protein</topology>
    </subcellularLocation>
</comment>
<evidence type="ECO:0000256" key="1">
    <source>
        <dbReference type="ARBA" id="ARBA00004141"/>
    </source>
</evidence>
<protein>
    <submittedName>
        <fullName evidence="8">ABC transporter permease subunit</fullName>
    </submittedName>
</protein>
<dbReference type="Gene3D" id="1.10.3720.10">
    <property type="entry name" value="MetI-like"/>
    <property type="match status" value="1"/>
</dbReference>
<accession>A0A9X2MPI4</accession>
<comment type="similarity">
    <text evidence="6">Belongs to the binding-protein-dependent transport system permease family.</text>
</comment>
<comment type="caution">
    <text evidence="8">The sequence shown here is derived from an EMBL/GenBank/DDBJ whole genome shotgun (WGS) entry which is preliminary data.</text>
</comment>
<dbReference type="Proteomes" id="UP001141950">
    <property type="component" value="Unassembled WGS sequence"/>
</dbReference>
<dbReference type="GO" id="GO:0005886">
    <property type="term" value="C:plasma membrane"/>
    <property type="evidence" value="ECO:0007669"/>
    <property type="project" value="UniProtKB-SubCell"/>
</dbReference>
<feature type="transmembrane region" description="Helical" evidence="6">
    <location>
        <begin position="87"/>
        <end position="115"/>
    </location>
</feature>
<dbReference type="AlphaFoldDB" id="A0A9X2MPI4"/>
<evidence type="ECO:0000256" key="5">
    <source>
        <dbReference type="ARBA" id="ARBA00023136"/>
    </source>
</evidence>
<evidence type="ECO:0000256" key="2">
    <source>
        <dbReference type="ARBA" id="ARBA00022448"/>
    </source>
</evidence>
<evidence type="ECO:0000256" key="4">
    <source>
        <dbReference type="ARBA" id="ARBA00022989"/>
    </source>
</evidence>
<dbReference type="InterPro" id="IPR000515">
    <property type="entry name" value="MetI-like"/>
</dbReference>
<feature type="transmembrane region" description="Helical" evidence="6">
    <location>
        <begin position="219"/>
        <end position="244"/>
    </location>
</feature>
<dbReference type="SUPFAM" id="SSF161098">
    <property type="entry name" value="MetI-like"/>
    <property type="match status" value="1"/>
</dbReference>
<dbReference type="InterPro" id="IPR025966">
    <property type="entry name" value="OppC_N"/>
</dbReference>
<dbReference type="PANTHER" id="PTHR43839">
    <property type="entry name" value="OPPC IN A BINDING PROTEIN-DEPENDENT TRANSPORT SYSTEM"/>
    <property type="match status" value="1"/>
</dbReference>
<dbReference type="RefSeq" id="WP_257444894.1">
    <property type="nucleotide sequence ID" value="NZ_JANIPJ010000005.1"/>
</dbReference>
<keyword evidence="9" id="KW-1185">Reference proteome</keyword>
<name>A0A9X2MPI4_9BACL</name>
<feature type="transmembrane region" description="Helical" evidence="6">
    <location>
        <begin position="12"/>
        <end position="32"/>
    </location>
</feature>
<evidence type="ECO:0000256" key="3">
    <source>
        <dbReference type="ARBA" id="ARBA00022692"/>
    </source>
</evidence>
<organism evidence="8 9">
    <name type="scientific">Paenibacillus soyae</name>
    <dbReference type="NCBI Taxonomy" id="2969249"/>
    <lineage>
        <taxon>Bacteria</taxon>
        <taxon>Bacillati</taxon>
        <taxon>Bacillota</taxon>
        <taxon>Bacilli</taxon>
        <taxon>Bacillales</taxon>
        <taxon>Paenibacillaceae</taxon>
        <taxon>Paenibacillus</taxon>
    </lineage>
</organism>
<feature type="transmembrane region" description="Helical" evidence="6">
    <location>
        <begin position="127"/>
        <end position="151"/>
    </location>
</feature>
<feature type="domain" description="ABC transmembrane type-1" evidence="7">
    <location>
        <begin position="89"/>
        <end position="303"/>
    </location>
</feature>
<keyword evidence="4 6" id="KW-1133">Transmembrane helix</keyword>
<evidence type="ECO:0000256" key="6">
    <source>
        <dbReference type="RuleBase" id="RU363032"/>
    </source>
</evidence>
<reference evidence="8" key="1">
    <citation type="submission" date="2022-08" db="EMBL/GenBank/DDBJ databases">
        <title>The genomic sequence of strain Paenibacillus sp. SCIV0701.</title>
        <authorList>
            <person name="Zhao H."/>
        </authorList>
    </citation>
    <scope>NUCLEOTIDE SEQUENCE</scope>
    <source>
        <strain evidence="8">SCIV0701</strain>
    </source>
</reference>
<sequence>MKMKVKMNKTLIAGLILAAFMVLIALIGPFIAPHELNHQVKIEYVVGQDGDGYVVAPPVAPGSKEYPLGTDKNGYDLLTKLLHGAKYTIFLSIGIAVARVAVGGLIGLLLGFYVKPQREGKEGTGKASFWSVLNGIPIFLIVWLMMIGITINPAASPFAMSMILAVVLLVVGVPSVASTVKEKTLIIRERQFVTASRSLGAGGWRIIGSHLIPHLKESFLILIVQEIILVLTLFGQLALFNVFVGGTTMYFDPPEYHSRTSEWAGLIGHNRMSFYANEWIFYVPLAAYALLIIGFALVSKGLEQRYNKMFSKFSHF</sequence>
<dbReference type="Pfam" id="PF12911">
    <property type="entry name" value="OppC_N"/>
    <property type="match status" value="1"/>
</dbReference>
<gene>
    <name evidence="8" type="ORF">NQZ67_09365</name>
</gene>
<feature type="transmembrane region" description="Helical" evidence="6">
    <location>
        <begin position="157"/>
        <end position="180"/>
    </location>
</feature>
<evidence type="ECO:0000313" key="8">
    <source>
        <dbReference type="EMBL" id="MCR2804085.1"/>
    </source>
</evidence>
<keyword evidence="2 6" id="KW-0813">Transport</keyword>
<dbReference type="Pfam" id="PF00528">
    <property type="entry name" value="BPD_transp_1"/>
    <property type="match status" value="1"/>
</dbReference>
<feature type="transmembrane region" description="Helical" evidence="6">
    <location>
        <begin position="279"/>
        <end position="299"/>
    </location>
</feature>
<dbReference type="GO" id="GO:0055085">
    <property type="term" value="P:transmembrane transport"/>
    <property type="evidence" value="ECO:0007669"/>
    <property type="project" value="InterPro"/>
</dbReference>
<dbReference type="InterPro" id="IPR035906">
    <property type="entry name" value="MetI-like_sf"/>
</dbReference>
<dbReference type="PROSITE" id="PS50928">
    <property type="entry name" value="ABC_TM1"/>
    <property type="match status" value="1"/>
</dbReference>
<evidence type="ECO:0000259" key="7">
    <source>
        <dbReference type="PROSITE" id="PS50928"/>
    </source>
</evidence>
<proteinExistence type="inferred from homology"/>
<keyword evidence="5 6" id="KW-0472">Membrane</keyword>